<dbReference type="Proteomes" id="UP000195521">
    <property type="component" value="Unassembled WGS sequence"/>
</dbReference>
<evidence type="ECO:0000313" key="2">
    <source>
        <dbReference type="Proteomes" id="UP000195521"/>
    </source>
</evidence>
<dbReference type="AlphaFoldDB" id="A0A1Y1JQ17"/>
<keyword evidence="2" id="KW-1185">Reference proteome</keyword>
<dbReference type="OMA" id="IEFEGWV"/>
<name>A0A1Y1JQ17_PLAGO</name>
<evidence type="ECO:0000313" key="1">
    <source>
        <dbReference type="EMBL" id="GAW82533.1"/>
    </source>
</evidence>
<sequence length="624" mass="69858">MEVEKIRRDSVRRHRLSSADATYYKPTMKGSINDETCSDEGEIEFEGWVEFITKNDKDDNDDNDDDTLCEEKINKSNGKRKSSLYISSTPGIYTSTSKMKKGEKSGKIEENTKANKNISFKNEGKSDYTYTPTNYLHKEPVMALNNGMVYANGNNVTTHPLIMNTQEKTDNTMNILQPNYVDPPTPVVLKNQQVLPQLYIRQPPTVIVTNESRPPLVINPPPANIVFKNKAPQPIYVNSARPNIIIKNDPPVIQNPVDMDSTPIHLDVPMENTSTTMTESIKYPYFVNLKNESIIDNKSCFFKGNINNTSTGLIQPSNIIQLDNSLGTISHQMIPNVYMMNENGQCQGGGGYQTQTPIYAINPMGNTIQTQAPVPISTINSYESNIFQYTHPSYAQAISAQPEQCTIGGGILLNQPVQMVPQQAPQQVPQQVPHQVPHLVPHQVHTTTTPQQVHLTGTPHNYQAYSSTHPNVTYGKMSAQQVGQHACGTAAPQYFQQNYVSTNPIIQEQMLPNVTQRRSTYIPNNNISQGVPTVMKYNNNYFPQHVNTNKIPLKHQPASASSEFLPTCGPVGCASTNQKSVHTTNMRRNSYVNPQTHSTMQQPLPKKVQIMARPMYDQNFRGYN</sequence>
<dbReference type="OrthoDB" id="361343at2759"/>
<evidence type="ECO:0008006" key="3">
    <source>
        <dbReference type="Google" id="ProtNLM"/>
    </source>
</evidence>
<accession>A0A1Y1JQ17</accession>
<dbReference type="GeneID" id="39749270"/>
<dbReference type="EMBL" id="BDQF01000013">
    <property type="protein sequence ID" value="GAW82533.1"/>
    <property type="molecule type" value="Genomic_DNA"/>
</dbReference>
<gene>
    <name evidence="1" type="ORF">PGO_125310</name>
</gene>
<reference evidence="2" key="1">
    <citation type="submission" date="2017-04" db="EMBL/GenBank/DDBJ databases">
        <title>Plasmodium gonderi genome.</title>
        <authorList>
            <person name="Arisue N."/>
            <person name="Honma H."/>
            <person name="Kawai S."/>
            <person name="Tougan T."/>
            <person name="Tanabe K."/>
            <person name="Horii T."/>
        </authorList>
    </citation>
    <scope>NUCLEOTIDE SEQUENCE [LARGE SCALE GENOMIC DNA]</scope>
    <source>
        <strain evidence="2">ATCC 30045</strain>
    </source>
</reference>
<comment type="caution">
    <text evidence="1">The sequence shown here is derived from an EMBL/GenBank/DDBJ whole genome shotgun (WGS) entry which is preliminary data.</text>
</comment>
<protein>
    <recommendedName>
        <fullName evidence="3">Pv-fam-g protein</fullName>
    </recommendedName>
</protein>
<proteinExistence type="predicted"/>
<dbReference type="RefSeq" id="XP_028545122.1">
    <property type="nucleotide sequence ID" value="XM_028689321.1"/>
</dbReference>
<organism evidence="1 2">
    <name type="scientific">Plasmodium gonderi</name>
    <dbReference type="NCBI Taxonomy" id="77519"/>
    <lineage>
        <taxon>Eukaryota</taxon>
        <taxon>Sar</taxon>
        <taxon>Alveolata</taxon>
        <taxon>Apicomplexa</taxon>
        <taxon>Aconoidasida</taxon>
        <taxon>Haemosporida</taxon>
        <taxon>Plasmodiidae</taxon>
        <taxon>Plasmodium</taxon>
        <taxon>Plasmodium (Plasmodium)</taxon>
    </lineage>
</organism>